<evidence type="ECO:0000313" key="8">
    <source>
        <dbReference type="Proteomes" id="UP000034607"/>
    </source>
</evidence>
<keyword evidence="1" id="KW-0540">Nuclease</keyword>
<dbReference type="GO" id="GO:0006298">
    <property type="term" value="P:mismatch repair"/>
    <property type="evidence" value="ECO:0007669"/>
    <property type="project" value="InterPro"/>
</dbReference>
<dbReference type="GO" id="GO:0016787">
    <property type="term" value="F:hydrolase activity"/>
    <property type="evidence" value="ECO:0007669"/>
    <property type="project" value="UniProtKB-KW"/>
</dbReference>
<dbReference type="EMBL" id="LCNM01000033">
    <property type="protein sequence ID" value="KKU54815.1"/>
    <property type="molecule type" value="Genomic_DNA"/>
</dbReference>
<evidence type="ECO:0000256" key="1">
    <source>
        <dbReference type="ARBA" id="ARBA00022722"/>
    </source>
</evidence>
<dbReference type="GO" id="GO:0004519">
    <property type="term" value="F:endonuclease activity"/>
    <property type="evidence" value="ECO:0007669"/>
    <property type="project" value="UniProtKB-KW"/>
</dbReference>
<evidence type="ECO:0000256" key="4">
    <source>
        <dbReference type="ARBA" id="ARBA00022801"/>
    </source>
</evidence>
<dbReference type="Proteomes" id="UP000034607">
    <property type="component" value="Unassembled WGS sequence"/>
</dbReference>
<evidence type="ECO:0000313" key="7">
    <source>
        <dbReference type="EMBL" id="KKU54815.1"/>
    </source>
</evidence>
<proteinExistence type="inferred from homology"/>
<dbReference type="Gene3D" id="3.40.960.10">
    <property type="entry name" value="VSR Endonuclease"/>
    <property type="match status" value="1"/>
</dbReference>
<evidence type="ECO:0000256" key="2">
    <source>
        <dbReference type="ARBA" id="ARBA00022759"/>
    </source>
</evidence>
<dbReference type="PIRSF" id="PIRSF018267">
    <property type="entry name" value="VSR_endonuc"/>
    <property type="match status" value="1"/>
</dbReference>
<protein>
    <submittedName>
        <fullName evidence="7">Mismatch endonuclease Vsr protein</fullName>
    </submittedName>
</protein>
<dbReference type="SUPFAM" id="SSF52980">
    <property type="entry name" value="Restriction endonuclease-like"/>
    <property type="match status" value="1"/>
</dbReference>
<evidence type="ECO:0000256" key="6">
    <source>
        <dbReference type="ARBA" id="ARBA00029466"/>
    </source>
</evidence>
<keyword evidence="2 7" id="KW-0255">Endonuclease</keyword>
<dbReference type="PATRIC" id="fig|1618357.3.peg.1042"/>
<dbReference type="InterPro" id="IPR011335">
    <property type="entry name" value="Restrct_endonuc-II-like"/>
</dbReference>
<accession>A0A0G1UAX0</accession>
<dbReference type="Pfam" id="PF03852">
    <property type="entry name" value="Vsr"/>
    <property type="match status" value="1"/>
</dbReference>
<dbReference type="CDD" id="cd00221">
    <property type="entry name" value="Vsr"/>
    <property type="match status" value="1"/>
</dbReference>
<sequence>MSRITGKNTAPELAVRGTLRKLGYKYRLHARNLPGKPDVIIHSKKLAIFVNGCFWHSHPGCKRSSLPKTNTEFWKNKINKNVEKQKQSITALKKLGWSVLVLWQCKINNNKALLKTLPKTYEKK</sequence>
<keyword evidence="4" id="KW-0378">Hydrolase</keyword>
<comment type="similarity">
    <text evidence="6">Belongs to the Vsr family.</text>
</comment>
<keyword evidence="5" id="KW-0234">DNA repair</keyword>
<evidence type="ECO:0000256" key="5">
    <source>
        <dbReference type="ARBA" id="ARBA00023204"/>
    </source>
</evidence>
<keyword evidence="3" id="KW-0227">DNA damage</keyword>
<gene>
    <name evidence="7" type="ORF">UX78_C0033G0006</name>
</gene>
<evidence type="ECO:0000256" key="3">
    <source>
        <dbReference type="ARBA" id="ARBA00022763"/>
    </source>
</evidence>
<dbReference type="InterPro" id="IPR004603">
    <property type="entry name" value="DNA_mismatch_endonuc_vsr"/>
</dbReference>
<comment type="caution">
    <text evidence="7">The sequence shown here is derived from an EMBL/GenBank/DDBJ whole genome shotgun (WGS) entry which is preliminary data.</text>
</comment>
<dbReference type="NCBIfam" id="TIGR00632">
    <property type="entry name" value="vsr"/>
    <property type="match status" value="1"/>
</dbReference>
<organism evidence="7 8">
    <name type="scientific">Candidatus Amesbacteria bacterium GW2011_GWA2_47_11</name>
    <dbReference type="NCBI Taxonomy" id="1618357"/>
    <lineage>
        <taxon>Bacteria</taxon>
        <taxon>Candidatus Amesiibacteriota</taxon>
    </lineage>
</organism>
<reference evidence="7 8" key="1">
    <citation type="journal article" date="2015" name="Nature">
        <title>rRNA introns, odd ribosomes, and small enigmatic genomes across a large radiation of phyla.</title>
        <authorList>
            <person name="Brown C.T."/>
            <person name="Hug L.A."/>
            <person name="Thomas B.C."/>
            <person name="Sharon I."/>
            <person name="Castelle C.J."/>
            <person name="Singh A."/>
            <person name="Wilkins M.J."/>
            <person name="Williams K.H."/>
            <person name="Banfield J.F."/>
        </authorList>
    </citation>
    <scope>NUCLEOTIDE SEQUENCE [LARGE SCALE GENOMIC DNA]</scope>
</reference>
<dbReference type="AlphaFoldDB" id="A0A0G1UAX0"/>
<name>A0A0G1UAX0_9BACT</name>